<dbReference type="SUPFAM" id="SSF52266">
    <property type="entry name" value="SGNH hydrolase"/>
    <property type="match status" value="1"/>
</dbReference>
<evidence type="ECO:0000259" key="1">
    <source>
        <dbReference type="Pfam" id="PF13472"/>
    </source>
</evidence>
<reference evidence="3" key="1">
    <citation type="submission" date="2023-03" db="EMBL/GenBank/DDBJ databases">
        <title>Edaphobacter sp.</title>
        <authorList>
            <person name="Huber K.J."/>
            <person name="Papendorf J."/>
            <person name="Pilke C."/>
            <person name="Bunk B."/>
            <person name="Sproeer C."/>
            <person name="Pester M."/>
        </authorList>
    </citation>
    <scope>NUCLEOTIDE SEQUENCE</scope>
    <source>
        <strain evidence="2">DSM 109919</strain>
        <strain evidence="3">DSM 109920</strain>
    </source>
</reference>
<evidence type="ECO:0000313" key="2">
    <source>
        <dbReference type="EMBL" id="XBH09113.1"/>
    </source>
</evidence>
<dbReference type="CDD" id="cd01822">
    <property type="entry name" value="Lysophospholipase_L1_like"/>
    <property type="match status" value="1"/>
</dbReference>
<evidence type="ECO:0000313" key="3">
    <source>
        <dbReference type="EMBL" id="XBH12317.1"/>
    </source>
</evidence>
<dbReference type="PANTHER" id="PTHR30383">
    <property type="entry name" value="THIOESTERASE 1/PROTEASE 1/LYSOPHOSPHOLIPASE L1"/>
    <property type="match status" value="1"/>
</dbReference>
<sequence>MRQIQTVLIVAGVTIGMFGCKSNSSSPSSSPVSSTPIAQPQLASVTPLPATKPDNRPVLVCFGDSLTAGYGADPGQSYPDYLQADLDARGYHYRVVNEGISGNTTKDGVERLGTILALKPTVIVVELGGNDGLRGLPIEDSRANLDKIITTLKASGAKIALAGITLPPDYGPDYIKQFDETYTLLAKKHHIPMLPFLLQGVYGVNGMMQTDQTHATAAGNEIIAKNVLPLVLPLLKKKQP</sequence>
<organism evidence="3">
    <name type="scientific">Edaphobacter paludis</name>
    <dbReference type="NCBI Taxonomy" id="3035702"/>
    <lineage>
        <taxon>Bacteria</taxon>
        <taxon>Pseudomonadati</taxon>
        <taxon>Acidobacteriota</taxon>
        <taxon>Terriglobia</taxon>
        <taxon>Terriglobales</taxon>
        <taxon>Acidobacteriaceae</taxon>
        <taxon>Edaphobacter</taxon>
    </lineage>
</organism>
<dbReference type="Gene3D" id="3.40.50.1110">
    <property type="entry name" value="SGNH hydrolase"/>
    <property type="match status" value="1"/>
</dbReference>
<name>A0AAU7D5A3_9BACT</name>
<dbReference type="InterPro" id="IPR051532">
    <property type="entry name" value="Ester_Hydrolysis_Enzymes"/>
</dbReference>
<accession>A0AAU7D5A3</accession>
<proteinExistence type="predicted"/>
<dbReference type="RefSeq" id="WP_348266623.1">
    <property type="nucleotide sequence ID" value="NZ_CP121194.1"/>
</dbReference>
<dbReference type="PANTHER" id="PTHR30383:SF24">
    <property type="entry name" value="THIOESTERASE 1_PROTEASE 1_LYSOPHOSPHOLIPASE L1"/>
    <property type="match status" value="1"/>
</dbReference>
<feature type="domain" description="SGNH hydrolase-type esterase" evidence="1">
    <location>
        <begin position="61"/>
        <end position="222"/>
    </location>
</feature>
<dbReference type="PROSITE" id="PS51257">
    <property type="entry name" value="PROKAR_LIPOPROTEIN"/>
    <property type="match status" value="1"/>
</dbReference>
<dbReference type="KEGG" id="epl:P4G45_11520"/>
<accession>A0AAU7CUG3</accession>
<dbReference type="EMBL" id="CP121195">
    <property type="protein sequence ID" value="XBH12317.1"/>
    <property type="molecule type" value="Genomic_DNA"/>
</dbReference>
<dbReference type="Pfam" id="PF13472">
    <property type="entry name" value="Lipase_GDSL_2"/>
    <property type="match status" value="1"/>
</dbReference>
<dbReference type="EMBL" id="CP121194">
    <property type="protein sequence ID" value="XBH09113.1"/>
    <property type="molecule type" value="Genomic_DNA"/>
</dbReference>
<dbReference type="GO" id="GO:0004622">
    <property type="term" value="F:phosphatidylcholine lysophospholipase activity"/>
    <property type="evidence" value="ECO:0007669"/>
    <property type="project" value="TreeGrafter"/>
</dbReference>
<dbReference type="AlphaFoldDB" id="A0AAU7D5A3"/>
<protein>
    <submittedName>
        <fullName evidence="3">Arylesterase</fullName>
    </submittedName>
</protein>
<dbReference type="InterPro" id="IPR013830">
    <property type="entry name" value="SGNH_hydro"/>
</dbReference>
<dbReference type="InterPro" id="IPR036514">
    <property type="entry name" value="SGNH_hydro_sf"/>
</dbReference>
<gene>
    <name evidence="2" type="ORF">P4G45_11520</name>
    <name evidence="3" type="ORF">P8936_11465</name>
</gene>